<organism evidence="1 2">
    <name type="scientific">Cyphomyrmex costatus</name>
    <dbReference type="NCBI Taxonomy" id="456900"/>
    <lineage>
        <taxon>Eukaryota</taxon>
        <taxon>Metazoa</taxon>
        <taxon>Ecdysozoa</taxon>
        <taxon>Arthropoda</taxon>
        <taxon>Hexapoda</taxon>
        <taxon>Insecta</taxon>
        <taxon>Pterygota</taxon>
        <taxon>Neoptera</taxon>
        <taxon>Endopterygota</taxon>
        <taxon>Hymenoptera</taxon>
        <taxon>Apocrita</taxon>
        <taxon>Aculeata</taxon>
        <taxon>Formicoidea</taxon>
        <taxon>Formicidae</taxon>
        <taxon>Myrmicinae</taxon>
        <taxon>Cyphomyrmex</taxon>
    </lineage>
</organism>
<sequence length="40" mass="4437">MAQPKGKLFKVKRQRGRLSTNKLGQAAVSITVVQHCNPDM</sequence>
<proteinExistence type="predicted"/>
<dbReference type="AlphaFoldDB" id="A0A195C5H3"/>
<gene>
    <name evidence="1" type="ORF">ALC62_13851</name>
</gene>
<name>A0A195C5H3_9HYME</name>
<dbReference type="EMBL" id="KQ978292">
    <property type="protein sequence ID" value="KYM95423.1"/>
    <property type="molecule type" value="Genomic_DNA"/>
</dbReference>
<dbReference type="Proteomes" id="UP000078542">
    <property type="component" value="Unassembled WGS sequence"/>
</dbReference>
<evidence type="ECO:0000313" key="1">
    <source>
        <dbReference type="EMBL" id="KYM95423.1"/>
    </source>
</evidence>
<accession>A0A195C5H3</accession>
<keyword evidence="2" id="KW-1185">Reference proteome</keyword>
<evidence type="ECO:0000313" key="2">
    <source>
        <dbReference type="Proteomes" id="UP000078542"/>
    </source>
</evidence>
<reference evidence="1 2" key="1">
    <citation type="submission" date="2016-03" db="EMBL/GenBank/DDBJ databases">
        <title>Cyphomyrmex costatus WGS genome.</title>
        <authorList>
            <person name="Nygaard S."/>
            <person name="Hu H."/>
            <person name="Boomsma J."/>
            <person name="Zhang G."/>
        </authorList>
    </citation>
    <scope>NUCLEOTIDE SEQUENCE [LARGE SCALE GENOMIC DNA]</scope>
    <source>
        <strain evidence="1">MS0001</strain>
        <tissue evidence="1">Whole body</tissue>
    </source>
</reference>
<protein>
    <submittedName>
        <fullName evidence="1">Uncharacterized protein</fullName>
    </submittedName>
</protein>